<dbReference type="OrthoDB" id="371334at2"/>
<dbReference type="EMBL" id="BMJS01000075">
    <property type="protein sequence ID" value="GGG08654.1"/>
    <property type="molecule type" value="Genomic_DNA"/>
</dbReference>
<dbReference type="PANTHER" id="PTHR35004:SF6">
    <property type="entry name" value="TRANSPOSASE"/>
    <property type="match status" value="1"/>
</dbReference>
<proteinExistence type="predicted"/>
<dbReference type="Proteomes" id="UP000636949">
    <property type="component" value="Unassembled WGS sequence"/>
</dbReference>
<dbReference type="Pfam" id="PF00665">
    <property type="entry name" value="rve"/>
    <property type="match status" value="1"/>
</dbReference>
<dbReference type="SUPFAM" id="SSF46689">
    <property type="entry name" value="Homeodomain-like"/>
    <property type="match status" value="1"/>
</dbReference>
<evidence type="ECO:0000313" key="2">
    <source>
        <dbReference type="EMBL" id="GGG08654.1"/>
    </source>
</evidence>
<dbReference type="PROSITE" id="PS50994">
    <property type="entry name" value="INTEGRASE"/>
    <property type="match status" value="1"/>
</dbReference>
<evidence type="ECO:0000259" key="1">
    <source>
        <dbReference type="PROSITE" id="PS50994"/>
    </source>
</evidence>
<keyword evidence="3" id="KW-1185">Reference proteome</keyword>
<accession>A0A8J2Z780</accession>
<feature type="domain" description="Integrase catalytic" evidence="1">
    <location>
        <begin position="136"/>
        <end position="265"/>
    </location>
</feature>
<dbReference type="GO" id="GO:0003676">
    <property type="term" value="F:nucleic acid binding"/>
    <property type="evidence" value="ECO:0007669"/>
    <property type="project" value="InterPro"/>
</dbReference>
<dbReference type="GO" id="GO:0015074">
    <property type="term" value="P:DNA integration"/>
    <property type="evidence" value="ECO:0007669"/>
    <property type="project" value="InterPro"/>
</dbReference>
<sequence length="265" mass="30547">MASDIALFRLSVLGTLTSRVSLARGEIKALINAQSQLHFNVPNSRKTQISPRTIERWYHHWRRSGIEGLEPKPRSDKQKSKLTEEIKRLLIHFKKEDMRRSVNTLLVLMANNGFKALPKSTVHRFLRNEHLSARVISDAPAIERRQFSAQRANDIWYGDVMHAGKIHTAKGLRKVYLISLMDDASRLITHSGLYFNEQASSVECVLKEAVLRRGLPKRLIVDNGSAYRSDSLQQICARLDIRLIYCRPYEPEGKGKLERWHNPTW</sequence>
<dbReference type="InterPro" id="IPR036397">
    <property type="entry name" value="RNaseH_sf"/>
</dbReference>
<protein>
    <recommendedName>
        <fullName evidence="1">Integrase catalytic domain-containing protein</fullName>
    </recommendedName>
</protein>
<dbReference type="Gene3D" id="3.30.420.10">
    <property type="entry name" value="Ribonuclease H-like superfamily/Ribonuclease H"/>
    <property type="match status" value="1"/>
</dbReference>
<organism evidence="2 3">
    <name type="scientific">Cysteiniphilum litorale</name>
    <dbReference type="NCBI Taxonomy" id="2056700"/>
    <lineage>
        <taxon>Bacteria</taxon>
        <taxon>Pseudomonadati</taxon>
        <taxon>Pseudomonadota</taxon>
        <taxon>Gammaproteobacteria</taxon>
        <taxon>Thiotrichales</taxon>
        <taxon>Fastidiosibacteraceae</taxon>
        <taxon>Cysteiniphilum</taxon>
    </lineage>
</organism>
<dbReference type="PANTHER" id="PTHR35004">
    <property type="entry name" value="TRANSPOSASE RV3428C-RELATED"/>
    <property type="match status" value="1"/>
</dbReference>
<dbReference type="RefSeq" id="WP_117004077.1">
    <property type="nucleotide sequence ID" value="NZ_BMJS01000075.1"/>
</dbReference>
<dbReference type="InterPro" id="IPR009057">
    <property type="entry name" value="Homeodomain-like_sf"/>
</dbReference>
<reference evidence="2" key="1">
    <citation type="journal article" date="2014" name="Int. J. Syst. Evol. Microbiol.">
        <title>Complete genome sequence of Corynebacterium casei LMG S-19264T (=DSM 44701T), isolated from a smear-ripened cheese.</title>
        <authorList>
            <consortium name="US DOE Joint Genome Institute (JGI-PGF)"/>
            <person name="Walter F."/>
            <person name="Albersmeier A."/>
            <person name="Kalinowski J."/>
            <person name="Ruckert C."/>
        </authorList>
    </citation>
    <scope>NUCLEOTIDE SEQUENCE</scope>
    <source>
        <strain evidence="2">CGMCC 1.15758</strain>
    </source>
</reference>
<comment type="caution">
    <text evidence="2">The sequence shown here is derived from an EMBL/GenBank/DDBJ whole genome shotgun (WGS) entry which is preliminary data.</text>
</comment>
<dbReference type="InterPro" id="IPR001584">
    <property type="entry name" value="Integrase_cat-core"/>
</dbReference>
<gene>
    <name evidence="2" type="ORF">GCM10010995_27760</name>
</gene>
<name>A0A8J2Z780_9GAMM</name>
<reference evidence="2" key="2">
    <citation type="submission" date="2020-09" db="EMBL/GenBank/DDBJ databases">
        <authorList>
            <person name="Sun Q."/>
            <person name="Zhou Y."/>
        </authorList>
    </citation>
    <scope>NUCLEOTIDE SEQUENCE</scope>
    <source>
        <strain evidence="2">CGMCC 1.15758</strain>
    </source>
</reference>
<dbReference type="InterPro" id="IPR012337">
    <property type="entry name" value="RNaseH-like_sf"/>
</dbReference>
<dbReference type="SUPFAM" id="SSF53098">
    <property type="entry name" value="Ribonuclease H-like"/>
    <property type="match status" value="1"/>
</dbReference>
<dbReference type="Pfam" id="PF13565">
    <property type="entry name" value="HTH_32"/>
    <property type="match status" value="1"/>
</dbReference>
<dbReference type="AlphaFoldDB" id="A0A8J2Z780"/>
<evidence type="ECO:0000313" key="3">
    <source>
        <dbReference type="Proteomes" id="UP000636949"/>
    </source>
</evidence>